<feature type="signal peptide" evidence="1">
    <location>
        <begin position="1"/>
        <end position="23"/>
    </location>
</feature>
<evidence type="ECO:0000313" key="2">
    <source>
        <dbReference type="EMBL" id="KAL3871884.1"/>
    </source>
</evidence>
<dbReference type="Proteomes" id="UP001634394">
    <property type="component" value="Unassembled WGS sequence"/>
</dbReference>
<accession>A0ABD3WD93</accession>
<organism evidence="2 3">
    <name type="scientific">Sinanodonta woodiana</name>
    <name type="common">Chinese pond mussel</name>
    <name type="synonym">Anodonta woodiana</name>
    <dbReference type="NCBI Taxonomy" id="1069815"/>
    <lineage>
        <taxon>Eukaryota</taxon>
        <taxon>Metazoa</taxon>
        <taxon>Spiralia</taxon>
        <taxon>Lophotrochozoa</taxon>
        <taxon>Mollusca</taxon>
        <taxon>Bivalvia</taxon>
        <taxon>Autobranchia</taxon>
        <taxon>Heteroconchia</taxon>
        <taxon>Palaeoheterodonta</taxon>
        <taxon>Unionida</taxon>
        <taxon>Unionoidea</taxon>
        <taxon>Unionidae</taxon>
        <taxon>Unioninae</taxon>
        <taxon>Sinanodonta</taxon>
    </lineage>
</organism>
<gene>
    <name evidence="2" type="ORF">ACJMK2_039856</name>
</gene>
<sequence>MASAKCVLVLSILSVFLISEASGYFWNPCKLGFYLTNPRVRRPLYCNGWTGCPWPRYYKCRSLTGSDDGFGICCYDPGDTSKYPFKKI</sequence>
<dbReference type="EMBL" id="JBJQND010000007">
    <property type="protein sequence ID" value="KAL3871884.1"/>
    <property type="molecule type" value="Genomic_DNA"/>
</dbReference>
<reference evidence="2 3" key="1">
    <citation type="submission" date="2024-11" db="EMBL/GenBank/DDBJ databases">
        <title>Chromosome-level genome assembly of the freshwater bivalve Anodonta woodiana.</title>
        <authorList>
            <person name="Chen X."/>
        </authorList>
    </citation>
    <scope>NUCLEOTIDE SEQUENCE [LARGE SCALE GENOMIC DNA]</scope>
    <source>
        <strain evidence="2">MN2024</strain>
        <tissue evidence="2">Gills</tissue>
    </source>
</reference>
<evidence type="ECO:0000313" key="3">
    <source>
        <dbReference type="Proteomes" id="UP001634394"/>
    </source>
</evidence>
<protein>
    <submittedName>
        <fullName evidence="2">Uncharacterized protein</fullName>
    </submittedName>
</protein>
<proteinExistence type="predicted"/>
<feature type="chain" id="PRO_5044765543" evidence="1">
    <location>
        <begin position="24"/>
        <end position="88"/>
    </location>
</feature>
<evidence type="ECO:0000256" key="1">
    <source>
        <dbReference type="SAM" id="SignalP"/>
    </source>
</evidence>
<keyword evidence="1" id="KW-0732">Signal</keyword>
<comment type="caution">
    <text evidence="2">The sequence shown here is derived from an EMBL/GenBank/DDBJ whole genome shotgun (WGS) entry which is preliminary data.</text>
</comment>
<dbReference type="AlphaFoldDB" id="A0ABD3WD93"/>
<name>A0ABD3WD93_SINWO</name>
<keyword evidence="3" id="KW-1185">Reference proteome</keyword>